<proteinExistence type="predicted"/>
<evidence type="ECO:0008006" key="7">
    <source>
        <dbReference type="Google" id="ProtNLM"/>
    </source>
</evidence>
<dbReference type="STRING" id="2018661.A0A2A2L1C7"/>
<dbReference type="InterPro" id="IPR000073">
    <property type="entry name" value="AB_hydrolase_1"/>
</dbReference>
<evidence type="ECO:0000313" key="6">
    <source>
        <dbReference type="Proteomes" id="UP000218231"/>
    </source>
</evidence>
<comment type="caution">
    <text evidence="5">The sequence shown here is derived from an EMBL/GenBank/DDBJ whole genome shotgun (WGS) entry which is preliminary data.</text>
</comment>
<feature type="domain" description="AB hydrolase-1" evidence="3">
    <location>
        <begin position="35"/>
        <end position="117"/>
    </location>
</feature>
<dbReference type="Gene3D" id="3.40.50.1820">
    <property type="entry name" value="alpha/beta hydrolase"/>
    <property type="match status" value="1"/>
</dbReference>
<dbReference type="InterPro" id="IPR006693">
    <property type="entry name" value="AB_hydrolase_lipase"/>
</dbReference>
<dbReference type="EMBL" id="LIAE01007331">
    <property type="protein sequence ID" value="PAV79960.1"/>
    <property type="molecule type" value="Genomic_DNA"/>
</dbReference>
<name>A0A2A2L1C7_9BILA</name>
<evidence type="ECO:0000259" key="3">
    <source>
        <dbReference type="Pfam" id="PF00561"/>
    </source>
</evidence>
<feature type="domain" description="Partial AB-hydrolase lipase" evidence="4">
    <location>
        <begin position="2"/>
        <end position="32"/>
    </location>
</feature>
<dbReference type="PANTHER" id="PTHR11005">
    <property type="entry name" value="LYSOSOMAL ACID LIPASE-RELATED"/>
    <property type="match status" value="1"/>
</dbReference>
<dbReference type="Pfam" id="PF00561">
    <property type="entry name" value="Abhydrolase_1"/>
    <property type="match status" value="1"/>
</dbReference>
<evidence type="ECO:0000259" key="4">
    <source>
        <dbReference type="Pfam" id="PF04083"/>
    </source>
</evidence>
<accession>A0A2A2L1C7</accession>
<dbReference type="AlphaFoldDB" id="A0A2A2L1C7"/>
<dbReference type="InterPro" id="IPR029058">
    <property type="entry name" value="AB_hydrolase_fold"/>
</dbReference>
<keyword evidence="6" id="KW-1185">Reference proteome</keyword>
<gene>
    <name evidence="5" type="ORF">WR25_13011</name>
</gene>
<evidence type="ECO:0000313" key="5">
    <source>
        <dbReference type="EMBL" id="PAV79960.1"/>
    </source>
</evidence>
<protein>
    <recommendedName>
        <fullName evidence="7">AB hydrolase-1 domain-containing protein</fullName>
    </recommendedName>
</protein>
<dbReference type="OrthoDB" id="9974421at2759"/>
<dbReference type="GO" id="GO:0016042">
    <property type="term" value="P:lipid catabolic process"/>
    <property type="evidence" value="ECO:0007669"/>
    <property type="project" value="UniProtKB-KW"/>
</dbReference>
<sequence length="129" mass="14748">MIIRYHGYPVEIHHVTTQDGYIIQMHRIPFGKAGYILADAGFDVWMGNSRGNHFSIDHTKLNTDHHEFWEFSFDEMAQYDLEATINYSLKVGNKSSLYYVGHSQGTSIMFAKLSKDPTMADKEETGPEA</sequence>
<evidence type="ECO:0000256" key="2">
    <source>
        <dbReference type="ARBA" id="ARBA00023098"/>
    </source>
</evidence>
<dbReference type="Pfam" id="PF04083">
    <property type="entry name" value="Abhydro_lipase"/>
    <property type="match status" value="1"/>
</dbReference>
<keyword evidence="2" id="KW-0443">Lipid metabolism</keyword>
<dbReference type="Proteomes" id="UP000218231">
    <property type="component" value="Unassembled WGS sequence"/>
</dbReference>
<reference evidence="5 6" key="1">
    <citation type="journal article" date="2017" name="Curr. Biol.">
        <title>Genome architecture and evolution of a unichromosomal asexual nematode.</title>
        <authorList>
            <person name="Fradin H."/>
            <person name="Zegar C."/>
            <person name="Gutwein M."/>
            <person name="Lucas J."/>
            <person name="Kovtun M."/>
            <person name="Corcoran D."/>
            <person name="Baugh L.R."/>
            <person name="Kiontke K."/>
            <person name="Gunsalus K."/>
            <person name="Fitch D.H."/>
            <person name="Piano F."/>
        </authorList>
    </citation>
    <scope>NUCLEOTIDE SEQUENCE [LARGE SCALE GENOMIC DNA]</scope>
    <source>
        <strain evidence="5">PF1309</strain>
    </source>
</reference>
<dbReference type="SUPFAM" id="SSF53474">
    <property type="entry name" value="alpha/beta-Hydrolases"/>
    <property type="match status" value="1"/>
</dbReference>
<keyword evidence="1" id="KW-0442">Lipid degradation</keyword>
<organism evidence="5 6">
    <name type="scientific">Diploscapter pachys</name>
    <dbReference type="NCBI Taxonomy" id="2018661"/>
    <lineage>
        <taxon>Eukaryota</taxon>
        <taxon>Metazoa</taxon>
        <taxon>Ecdysozoa</taxon>
        <taxon>Nematoda</taxon>
        <taxon>Chromadorea</taxon>
        <taxon>Rhabditida</taxon>
        <taxon>Rhabditina</taxon>
        <taxon>Rhabditomorpha</taxon>
        <taxon>Rhabditoidea</taxon>
        <taxon>Rhabditidae</taxon>
        <taxon>Diploscapter</taxon>
    </lineage>
</organism>
<evidence type="ECO:0000256" key="1">
    <source>
        <dbReference type="ARBA" id="ARBA00022963"/>
    </source>
</evidence>